<evidence type="ECO:0000313" key="1">
    <source>
        <dbReference type="EMBL" id="SDY88954.1"/>
    </source>
</evidence>
<dbReference type="STRING" id="321339.SAMN05444340_12513"/>
<gene>
    <name evidence="1" type="ORF">SAMN05444340_12513</name>
</gene>
<accession>A0A1H3NJI0</accession>
<proteinExistence type="predicted"/>
<name>A0A1H3NJI0_9RHOB</name>
<reference evidence="1 2" key="1">
    <citation type="submission" date="2016-10" db="EMBL/GenBank/DDBJ databases">
        <authorList>
            <person name="de Groot N.N."/>
        </authorList>
    </citation>
    <scope>NUCLEOTIDE SEQUENCE [LARGE SCALE GENOMIC DNA]</scope>
    <source>
        <strain evidence="1 2">DSM 26880</strain>
    </source>
</reference>
<evidence type="ECO:0000313" key="2">
    <source>
        <dbReference type="Proteomes" id="UP000199286"/>
    </source>
</evidence>
<keyword evidence="2" id="KW-1185">Reference proteome</keyword>
<organism evidence="1 2">
    <name type="scientific">Citreimonas salinaria</name>
    <dbReference type="NCBI Taxonomy" id="321339"/>
    <lineage>
        <taxon>Bacteria</taxon>
        <taxon>Pseudomonadati</taxon>
        <taxon>Pseudomonadota</taxon>
        <taxon>Alphaproteobacteria</taxon>
        <taxon>Rhodobacterales</taxon>
        <taxon>Roseobacteraceae</taxon>
        <taxon>Citreimonas</taxon>
    </lineage>
</organism>
<protein>
    <submittedName>
        <fullName evidence="1">Uncharacterized protein</fullName>
    </submittedName>
</protein>
<dbReference type="EMBL" id="FNPF01000025">
    <property type="protein sequence ID" value="SDY88954.1"/>
    <property type="molecule type" value="Genomic_DNA"/>
</dbReference>
<dbReference type="RefSeq" id="WP_089886099.1">
    <property type="nucleotide sequence ID" value="NZ_FNPF01000025.1"/>
</dbReference>
<sequence>MNKARQTNLFLVGRDQDRCAAISETVADESPNIRLWRFRCIVDAGGALLRCRPSAIPDAVVLADPFDDWVRTRLWECVAARRELIAVPVFAFAGTELERRRAAQRPMRAVDWRELSEPTGTEGFAPCARAILDAIGYASDATLRDAAHRHANAPIAMRAWQ</sequence>
<dbReference type="AlphaFoldDB" id="A0A1H3NJI0"/>
<dbReference type="Proteomes" id="UP000199286">
    <property type="component" value="Unassembled WGS sequence"/>
</dbReference>